<comment type="caution">
    <text evidence="1">The sequence shown here is derived from an EMBL/GenBank/DDBJ whole genome shotgun (WGS) entry which is preliminary data.</text>
</comment>
<accession>A0AAN6MXW0</accession>
<evidence type="ECO:0000313" key="1">
    <source>
        <dbReference type="EMBL" id="KAK3935364.1"/>
    </source>
</evidence>
<dbReference type="EMBL" id="MU853927">
    <property type="protein sequence ID" value="KAK3935364.1"/>
    <property type="molecule type" value="Genomic_DNA"/>
</dbReference>
<organism evidence="1 2">
    <name type="scientific">Diplogelasinospora grovesii</name>
    <dbReference type="NCBI Taxonomy" id="303347"/>
    <lineage>
        <taxon>Eukaryota</taxon>
        <taxon>Fungi</taxon>
        <taxon>Dikarya</taxon>
        <taxon>Ascomycota</taxon>
        <taxon>Pezizomycotina</taxon>
        <taxon>Sordariomycetes</taxon>
        <taxon>Sordariomycetidae</taxon>
        <taxon>Sordariales</taxon>
        <taxon>Diplogelasinosporaceae</taxon>
        <taxon>Diplogelasinospora</taxon>
    </lineage>
</organism>
<protein>
    <submittedName>
        <fullName evidence="1">Uncharacterized protein</fullName>
    </submittedName>
</protein>
<sequence>MSRINSTAPQGANPITRCRVHFLSEQKPINTEPSGHDLGFTGQLGGRVVRRIRRHSLEGYMIRNGILRMTSDTLKVEDLHVRRNLPRQNQLIPWDADWGAILVLRRSTSLGAMRPSQTV</sequence>
<reference evidence="2" key="1">
    <citation type="journal article" date="2023" name="Mol. Phylogenet. Evol.">
        <title>Genome-scale phylogeny and comparative genomics of the fungal order Sordariales.</title>
        <authorList>
            <person name="Hensen N."/>
            <person name="Bonometti L."/>
            <person name="Westerberg I."/>
            <person name="Brannstrom I.O."/>
            <person name="Guillou S."/>
            <person name="Cros-Aarteil S."/>
            <person name="Calhoun S."/>
            <person name="Haridas S."/>
            <person name="Kuo A."/>
            <person name="Mondo S."/>
            <person name="Pangilinan J."/>
            <person name="Riley R."/>
            <person name="LaButti K."/>
            <person name="Andreopoulos B."/>
            <person name="Lipzen A."/>
            <person name="Chen C."/>
            <person name="Yan M."/>
            <person name="Daum C."/>
            <person name="Ng V."/>
            <person name="Clum A."/>
            <person name="Steindorff A."/>
            <person name="Ohm R.A."/>
            <person name="Martin F."/>
            <person name="Silar P."/>
            <person name="Natvig D.O."/>
            <person name="Lalanne C."/>
            <person name="Gautier V."/>
            <person name="Ament-Velasquez S.L."/>
            <person name="Kruys A."/>
            <person name="Hutchinson M.I."/>
            <person name="Powell A.J."/>
            <person name="Barry K."/>
            <person name="Miller A.N."/>
            <person name="Grigoriev I.V."/>
            <person name="Debuchy R."/>
            <person name="Gladieux P."/>
            <person name="Hiltunen Thoren M."/>
            <person name="Johannesson H."/>
        </authorList>
    </citation>
    <scope>NUCLEOTIDE SEQUENCE [LARGE SCALE GENOMIC DNA]</scope>
    <source>
        <strain evidence="2">CBS 340.73</strain>
    </source>
</reference>
<keyword evidence="2" id="KW-1185">Reference proteome</keyword>
<dbReference type="Proteomes" id="UP001303473">
    <property type="component" value="Unassembled WGS sequence"/>
</dbReference>
<gene>
    <name evidence="1" type="ORF">QBC46DRAFT_52072</name>
</gene>
<dbReference type="AlphaFoldDB" id="A0AAN6MXW0"/>
<proteinExistence type="predicted"/>
<evidence type="ECO:0000313" key="2">
    <source>
        <dbReference type="Proteomes" id="UP001303473"/>
    </source>
</evidence>
<name>A0AAN6MXW0_9PEZI</name>